<keyword evidence="1" id="KW-0812">Transmembrane</keyword>
<dbReference type="OrthoDB" id="426718at2759"/>
<protein>
    <submittedName>
        <fullName evidence="2">Uncharacterized protein</fullName>
    </submittedName>
</protein>
<name>A0A0C3Q1Z4_9AGAM</name>
<reference evidence="2 3" key="1">
    <citation type="submission" date="2014-04" db="EMBL/GenBank/DDBJ databases">
        <authorList>
            <consortium name="DOE Joint Genome Institute"/>
            <person name="Kuo A."/>
            <person name="Girlanda M."/>
            <person name="Perotto S."/>
            <person name="Kohler A."/>
            <person name="Nagy L.G."/>
            <person name="Floudas D."/>
            <person name="Copeland A."/>
            <person name="Barry K.W."/>
            <person name="Cichocki N."/>
            <person name="Veneault-Fourrey C."/>
            <person name="LaButti K."/>
            <person name="Lindquist E.A."/>
            <person name="Lipzen A."/>
            <person name="Lundell T."/>
            <person name="Morin E."/>
            <person name="Murat C."/>
            <person name="Sun H."/>
            <person name="Tunlid A."/>
            <person name="Henrissat B."/>
            <person name="Grigoriev I.V."/>
            <person name="Hibbett D.S."/>
            <person name="Martin F."/>
            <person name="Nordberg H.P."/>
            <person name="Cantor M.N."/>
            <person name="Hua S.X."/>
        </authorList>
    </citation>
    <scope>NUCLEOTIDE SEQUENCE [LARGE SCALE GENOMIC DNA]</scope>
    <source>
        <strain evidence="2 3">MUT 4182</strain>
    </source>
</reference>
<gene>
    <name evidence="2" type="ORF">M407DRAFT_33621</name>
</gene>
<keyword evidence="1" id="KW-0472">Membrane</keyword>
<sequence>MASTAQQQQIEFDNPTLYEDLMGRSRDKVDPWFIERQCGFSVYTVVHGLRSSPSESFFSANLDRKDRPSMVAFGFGASVILFFIDMWRLLSNHPFSWGFGVSPWARVLVVLVWSLTVMNPHLFDDLTPAQADAAKVKLPAPPDSNEYQISSLMYERSTDDTTNAIRNIHAQITEFHPSTTEVGPHSLGQPGGLFCALLGNKATKHGEDIVARWFIKSAEIQRTRLQALLRLSEEEQDSADHTLNNIDETDSSCLLQMLLNHSKGRTLLQDSLPNILENGTFGIAGLRFLATQEMQGIPLLSPRLVANLVRRILQTAQVGPSSWYNGVAFIDFMLRPMW</sequence>
<keyword evidence="1" id="KW-1133">Transmembrane helix</keyword>
<reference evidence="3" key="2">
    <citation type="submission" date="2015-01" db="EMBL/GenBank/DDBJ databases">
        <title>Evolutionary Origins and Diversification of the Mycorrhizal Mutualists.</title>
        <authorList>
            <consortium name="DOE Joint Genome Institute"/>
            <consortium name="Mycorrhizal Genomics Consortium"/>
            <person name="Kohler A."/>
            <person name="Kuo A."/>
            <person name="Nagy L.G."/>
            <person name="Floudas D."/>
            <person name="Copeland A."/>
            <person name="Barry K.W."/>
            <person name="Cichocki N."/>
            <person name="Veneault-Fourrey C."/>
            <person name="LaButti K."/>
            <person name="Lindquist E.A."/>
            <person name="Lipzen A."/>
            <person name="Lundell T."/>
            <person name="Morin E."/>
            <person name="Murat C."/>
            <person name="Riley R."/>
            <person name="Ohm R."/>
            <person name="Sun H."/>
            <person name="Tunlid A."/>
            <person name="Henrissat B."/>
            <person name="Grigoriev I.V."/>
            <person name="Hibbett D.S."/>
            <person name="Martin F."/>
        </authorList>
    </citation>
    <scope>NUCLEOTIDE SEQUENCE [LARGE SCALE GENOMIC DNA]</scope>
    <source>
        <strain evidence="3">MUT 4182</strain>
    </source>
</reference>
<dbReference type="EMBL" id="KN823495">
    <property type="protein sequence ID" value="KIO16726.1"/>
    <property type="molecule type" value="Genomic_DNA"/>
</dbReference>
<dbReference type="HOGENOM" id="CLU_821813_0_0_1"/>
<evidence type="ECO:0000313" key="2">
    <source>
        <dbReference type="EMBL" id="KIO16726.1"/>
    </source>
</evidence>
<dbReference type="AlphaFoldDB" id="A0A0C3Q1Z4"/>
<dbReference type="Proteomes" id="UP000054248">
    <property type="component" value="Unassembled WGS sequence"/>
</dbReference>
<keyword evidence="3" id="KW-1185">Reference proteome</keyword>
<proteinExistence type="predicted"/>
<evidence type="ECO:0000313" key="3">
    <source>
        <dbReference type="Proteomes" id="UP000054248"/>
    </source>
</evidence>
<evidence type="ECO:0000256" key="1">
    <source>
        <dbReference type="SAM" id="Phobius"/>
    </source>
</evidence>
<feature type="transmembrane region" description="Helical" evidence="1">
    <location>
        <begin position="95"/>
        <end position="115"/>
    </location>
</feature>
<accession>A0A0C3Q1Z4</accession>
<organism evidence="2 3">
    <name type="scientific">Tulasnella calospora MUT 4182</name>
    <dbReference type="NCBI Taxonomy" id="1051891"/>
    <lineage>
        <taxon>Eukaryota</taxon>
        <taxon>Fungi</taxon>
        <taxon>Dikarya</taxon>
        <taxon>Basidiomycota</taxon>
        <taxon>Agaricomycotina</taxon>
        <taxon>Agaricomycetes</taxon>
        <taxon>Cantharellales</taxon>
        <taxon>Tulasnellaceae</taxon>
        <taxon>Tulasnella</taxon>
    </lineage>
</organism>
<feature type="transmembrane region" description="Helical" evidence="1">
    <location>
        <begin position="70"/>
        <end position="89"/>
    </location>
</feature>